<comment type="caution">
    <text evidence="1">The sequence shown here is derived from an EMBL/GenBank/DDBJ whole genome shotgun (WGS) entry which is preliminary data.</text>
</comment>
<protein>
    <submittedName>
        <fullName evidence="1">PD-(D/E)XK nuclease family protein</fullName>
    </submittedName>
</protein>
<organism evidence="1 2">
    <name type="scientific">Kibdelosporangium philippinense</name>
    <dbReference type="NCBI Taxonomy" id="211113"/>
    <lineage>
        <taxon>Bacteria</taxon>
        <taxon>Bacillati</taxon>
        <taxon>Actinomycetota</taxon>
        <taxon>Actinomycetes</taxon>
        <taxon>Pseudonocardiales</taxon>
        <taxon>Pseudonocardiaceae</taxon>
        <taxon>Kibdelosporangium</taxon>
    </lineage>
</organism>
<dbReference type="Proteomes" id="UP001521150">
    <property type="component" value="Unassembled WGS sequence"/>
</dbReference>
<keyword evidence="2" id="KW-1185">Reference proteome</keyword>
<name>A0ABS8ZZI4_9PSEU</name>
<proteinExistence type="predicted"/>
<dbReference type="RefSeq" id="WP_233734531.1">
    <property type="nucleotide sequence ID" value="NZ_JAJVCN010000005.1"/>
</dbReference>
<gene>
    <name evidence="1" type="ORF">LWC34_54510</name>
</gene>
<accession>A0ABS8ZZI4</accession>
<sequence length="375" mass="40427">MNNTDTRLDVIRGSAEPKKHNARTIAALTSNPGCARRSILDAASIDKQALAEHIGHPAAFGLSSFAIARGNAFETYVKANGCAELLRLLREHLALPLPEVSYDDLNSVAGHETLEARYRRSRQLLAHAARSDQDAGTLFDHPLLRMTIGGRDVYLEPDLVAFRLRDRFHVVEIKSFPVIDGRADSSKVASAAIQSAVYVLALRQLMEQLGFDSAVVSHEVFLVCPEDFSNRPTAALVDVRKQLTVVRRQLARLTDVGAIASTLPPGLTLDLRRDEAGVATRPVDELCEALGQIEARYAPECLATCEMASFCRTGARGHTAALGRSVQEDLGGIDTIAAALGLATGALDPGEHAHEAAQVLQMAERLRRECLGGAA</sequence>
<dbReference type="EMBL" id="JAJVCN010000005">
    <property type="protein sequence ID" value="MCE7011772.1"/>
    <property type="molecule type" value="Genomic_DNA"/>
</dbReference>
<evidence type="ECO:0000313" key="1">
    <source>
        <dbReference type="EMBL" id="MCE7011772.1"/>
    </source>
</evidence>
<evidence type="ECO:0000313" key="2">
    <source>
        <dbReference type="Proteomes" id="UP001521150"/>
    </source>
</evidence>
<reference evidence="1 2" key="1">
    <citation type="submission" date="2021-12" db="EMBL/GenBank/DDBJ databases">
        <title>Genome sequence of Kibdelosporangium philippinense ATCC 49844.</title>
        <authorList>
            <person name="Fedorov E.A."/>
            <person name="Omeragic M."/>
            <person name="Shalygina K.F."/>
            <person name="Maclea K.S."/>
        </authorList>
    </citation>
    <scope>NUCLEOTIDE SEQUENCE [LARGE SCALE GENOMIC DNA]</scope>
    <source>
        <strain evidence="1 2">ATCC 49844</strain>
    </source>
</reference>